<evidence type="ECO:0000313" key="2">
    <source>
        <dbReference type="EMBL" id="CAH9056947.1"/>
    </source>
</evidence>
<feature type="transmembrane region" description="Helical" evidence="1">
    <location>
        <begin position="41"/>
        <end position="60"/>
    </location>
</feature>
<dbReference type="AlphaFoldDB" id="A0A9W4QWY0"/>
<protein>
    <recommendedName>
        <fullName evidence="4">Cxxc_20_cxxc protein</fullName>
    </recommendedName>
</protein>
<accession>A0A9W4QWY0</accession>
<evidence type="ECO:0008006" key="4">
    <source>
        <dbReference type="Google" id="ProtNLM"/>
    </source>
</evidence>
<evidence type="ECO:0000256" key="1">
    <source>
        <dbReference type="SAM" id="Phobius"/>
    </source>
</evidence>
<gene>
    <name evidence="2" type="ORF">PSEHALCIP103_01558</name>
</gene>
<proteinExistence type="predicted"/>
<keyword evidence="1" id="KW-0812">Transmembrane</keyword>
<comment type="caution">
    <text evidence="2">The sequence shown here is derived from an EMBL/GenBank/DDBJ whole genome shotgun (WGS) entry which is preliminary data.</text>
</comment>
<organism evidence="2 3">
    <name type="scientific">Pseudoalteromonas haloplanktis</name>
    <name type="common">Alteromonas haloplanktis</name>
    <dbReference type="NCBI Taxonomy" id="228"/>
    <lineage>
        <taxon>Bacteria</taxon>
        <taxon>Pseudomonadati</taxon>
        <taxon>Pseudomonadota</taxon>
        <taxon>Gammaproteobacteria</taxon>
        <taxon>Alteromonadales</taxon>
        <taxon>Pseudoalteromonadaceae</taxon>
        <taxon>Pseudoalteromonas</taxon>
    </lineage>
</organism>
<keyword evidence="3" id="KW-1185">Reference proteome</keyword>
<sequence length="100" mass="11413">MSLCPRCEHKIDVFSFSLSALPFYFKCASCKTRLKLISSKLFWGIFLLYSAVVFTLIMYIPTLNEYGLGVILTVSGWFFVYYKSSPYILSKDNVAIHGSD</sequence>
<keyword evidence="1" id="KW-1133">Transmembrane helix</keyword>
<name>A0A9W4QWY0_PSEHA</name>
<reference evidence="2" key="1">
    <citation type="submission" date="2022-07" db="EMBL/GenBank/DDBJ databases">
        <authorList>
            <person name="Criscuolo A."/>
        </authorList>
    </citation>
    <scope>NUCLEOTIDE SEQUENCE</scope>
    <source>
        <strain evidence="2">CIP103197</strain>
    </source>
</reference>
<keyword evidence="1" id="KW-0472">Membrane</keyword>
<dbReference type="EMBL" id="CAMAPB010000018">
    <property type="protein sequence ID" value="CAH9056947.1"/>
    <property type="molecule type" value="Genomic_DNA"/>
</dbReference>
<feature type="transmembrane region" description="Helical" evidence="1">
    <location>
        <begin position="66"/>
        <end position="82"/>
    </location>
</feature>
<evidence type="ECO:0000313" key="3">
    <source>
        <dbReference type="Proteomes" id="UP001152447"/>
    </source>
</evidence>
<dbReference type="Proteomes" id="UP001152447">
    <property type="component" value="Unassembled WGS sequence"/>
</dbReference>